<protein>
    <recommendedName>
        <fullName evidence="3">Beta-1,4-mannosyl-glycoprotein beta-1,4-N-acetylglucosaminyltransferase</fullName>
    </recommendedName>
</protein>
<sequence>MRLETRQKKRVSASILLILFIVFSYHEISLFPRYFSFRDTSQINFCEQVQREGPMNAALERTLWQPPVPLSKSCGRYKQELRCTRGQPASSQNPIEIYDIFLFSFEVDALEIRFHELDELVSHFVIVESNIDHKGYPKPLLWNMLKHDPRFVPFRSKVIHVVRDVPLDSVQGNRSAIEWTFEHQSWEKALEFCRFLPPQAIVMLGFVDEIVSRQALYDAIYCEDHSSGSNITSALPLSFGIWFPFGHLERAFRTDWPIQGHPYTYGYPSLRYASQCSSGTFRQQFARHKLGGLHISNYCFPPFVILKELTGTEYGSETLQNMTKEQCQQLVHDCQGHSFGRTVPLDQVPEEDLDAVYIPWFVKCNPKRYPSLMHQVDLRAVV</sequence>
<evidence type="ECO:0000313" key="2">
    <source>
        <dbReference type="Proteomes" id="UP001300502"/>
    </source>
</evidence>
<proteinExistence type="predicted"/>
<dbReference type="Pfam" id="PF04724">
    <property type="entry name" value="Glyco_transf_17"/>
    <property type="match status" value="1"/>
</dbReference>
<dbReference type="InterPro" id="IPR006813">
    <property type="entry name" value="Glyco_trans_17"/>
</dbReference>
<comment type="caution">
    <text evidence="1">The sequence shown here is derived from an EMBL/GenBank/DDBJ whole genome shotgun (WGS) entry which is preliminary data.</text>
</comment>
<organism evidence="1 2">
    <name type="scientific">Galdieria yellowstonensis</name>
    <dbReference type="NCBI Taxonomy" id="3028027"/>
    <lineage>
        <taxon>Eukaryota</taxon>
        <taxon>Rhodophyta</taxon>
        <taxon>Bangiophyceae</taxon>
        <taxon>Galdieriales</taxon>
        <taxon>Galdieriaceae</taxon>
        <taxon>Galdieria</taxon>
    </lineage>
</organism>
<dbReference type="Proteomes" id="UP001300502">
    <property type="component" value="Unassembled WGS sequence"/>
</dbReference>
<dbReference type="EMBL" id="JANCYU010000004">
    <property type="protein sequence ID" value="KAK4522414.1"/>
    <property type="molecule type" value="Genomic_DNA"/>
</dbReference>
<keyword evidence="2" id="KW-1185">Reference proteome</keyword>
<dbReference type="GO" id="GO:0016020">
    <property type="term" value="C:membrane"/>
    <property type="evidence" value="ECO:0007669"/>
    <property type="project" value="InterPro"/>
</dbReference>
<dbReference type="AlphaFoldDB" id="A0AAV9I341"/>
<evidence type="ECO:0008006" key="3">
    <source>
        <dbReference type="Google" id="ProtNLM"/>
    </source>
</evidence>
<gene>
    <name evidence="1" type="ORF">GAYE_HTGSCF06PCTG21G0301</name>
</gene>
<dbReference type="PANTHER" id="PTHR12224:SF0">
    <property type="entry name" value="BETA-1,4-MANNOSYL-GLYCOPROTEIN 4-BETA-N-ACETYLGLUCOSAMINYLTRANSFERASE"/>
    <property type="match status" value="1"/>
</dbReference>
<dbReference type="GO" id="GO:0006044">
    <property type="term" value="P:N-acetylglucosamine metabolic process"/>
    <property type="evidence" value="ECO:0007669"/>
    <property type="project" value="TreeGrafter"/>
</dbReference>
<name>A0AAV9I341_9RHOD</name>
<dbReference type="PANTHER" id="PTHR12224">
    <property type="entry name" value="BETA-1,4-MANNOSYL-GLYCOPROTEIN BETA-1,4-N-ACETYLGLUCOSAMINYL-TRANSFERASE"/>
    <property type="match status" value="1"/>
</dbReference>
<reference evidence="1 2" key="1">
    <citation type="submission" date="2022-07" db="EMBL/GenBank/DDBJ databases">
        <title>Genome-wide signatures of adaptation to extreme environments.</title>
        <authorList>
            <person name="Cho C.H."/>
            <person name="Yoon H.S."/>
        </authorList>
    </citation>
    <scope>NUCLEOTIDE SEQUENCE [LARGE SCALE GENOMIC DNA]</scope>
    <source>
        <strain evidence="1 2">108.79 E11</strain>
    </source>
</reference>
<accession>A0AAV9I341</accession>
<evidence type="ECO:0000313" key="1">
    <source>
        <dbReference type="EMBL" id="KAK4522414.1"/>
    </source>
</evidence>
<dbReference type="GO" id="GO:0003830">
    <property type="term" value="F:beta-1,4-mannosylglycoprotein 4-beta-N-acetylglucosaminyltransferase activity"/>
    <property type="evidence" value="ECO:0007669"/>
    <property type="project" value="InterPro"/>
</dbReference>